<dbReference type="EMBL" id="JQCA01000126">
    <property type="protein sequence ID" value="KRO00294.1"/>
    <property type="molecule type" value="Genomic_DNA"/>
</dbReference>
<dbReference type="InterPro" id="IPR010368">
    <property type="entry name" value="Com_YlbF"/>
</dbReference>
<evidence type="ECO:0000313" key="2">
    <source>
        <dbReference type="EMBL" id="KRO00294.1"/>
    </source>
</evidence>
<dbReference type="PATRIC" id="fig|616990.3.peg.660"/>
<name>A0A0R2LFA5_9LACO</name>
<dbReference type="AlphaFoldDB" id="A0A0R2LFA5"/>
<dbReference type="HAMAP" id="MF_01526">
    <property type="entry name" value="UPF0342"/>
    <property type="match status" value="1"/>
</dbReference>
<dbReference type="OrthoDB" id="9811402at2"/>
<sequence length="114" mass="13090">MADDMHTLGEKTAQVLQDTQEFKDLKAAFATMKADEETFQLFKEFEQVQLNLQQKQMTGQQPTEDEMKHVQEVAGRVSKKDAIKALMEKERGLNDLLTELNKTITEPIQDIYKG</sequence>
<comment type="caution">
    <text evidence="2">The sequence shown here is derived from an EMBL/GenBank/DDBJ whole genome shotgun (WGS) entry which is preliminary data.</text>
</comment>
<dbReference type="STRING" id="616990.IV54_GL000617"/>
<evidence type="ECO:0000256" key="1">
    <source>
        <dbReference type="HAMAP-Rule" id="MF_01526"/>
    </source>
</evidence>
<keyword evidence="3" id="KW-1185">Reference proteome</keyword>
<dbReference type="Pfam" id="PF06133">
    <property type="entry name" value="Com_YlbF"/>
    <property type="match status" value="1"/>
</dbReference>
<dbReference type="SUPFAM" id="SSF158622">
    <property type="entry name" value="YheA/YmcA-like"/>
    <property type="match status" value="1"/>
</dbReference>
<comment type="similarity">
    <text evidence="1">Belongs to the UPF0342 family.</text>
</comment>
<organism evidence="2 3">
    <name type="scientific">Levilactobacillus paucivorans</name>
    <dbReference type="NCBI Taxonomy" id="616990"/>
    <lineage>
        <taxon>Bacteria</taxon>
        <taxon>Bacillati</taxon>
        <taxon>Bacillota</taxon>
        <taxon>Bacilli</taxon>
        <taxon>Lactobacillales</taxon>
        <taxon>Lactobacillaceae</taxon>
        <taxon>Levilactobacillus</taxon>
    </lineage>
</organism>
<evidence type="ECO:0000313" key="3">
    <source>
        <dbReference type="Proteomes" id="UP000051906"/>
    </source>
</evidence>
<dbReference type="Gene3D" id="1.20.1500.10">
    <property type="entry name" value="YheA/YmcA-like"/>
    <property type="match status" value="1"/>
</dbReference>
<dbReference type="InterPro" id="IPR023378">
    <property type="entry name" value="YheA/YmcA-like_dom_sf"/>
</dbReference>
<protein>
    <recommendedName>
        <fullName evidence="1">UPF0342 protein IV54_GL000617</fullName>
    </recommendedName>
</protein>
<dbReference type="RefSeq" id="WP_057879115.1">
    <property type="nucleotide sequence ID" value="NZ_JQCA01000126.1"/>
</dbReference>
<gene>
    <name evidence="2" type="ORF">IV54_GL000617</name>
</gene>
<accession>A0A0R2LFA5</accession>
<dbReference type="Proteomes" id="UP000051906">
    <property type="component" value="Unassembled WGS sequence"/>
</dbReference>
<proteinExistence type="inferred from homology"/>
<reference evidence="2 3" key="1">
    <citation type="journal article" date="2015" name="Genome Announc.">
        <title>Expanding the biotechnology potential of lactobacilli through comparative genomics of 213 strains and associated genera.</title>
        <authorList>
            <person name="Sun Z."/>
            <person name="Harris H.M."/>
            <person name="McCann A."/>
            <person name="Guo C."/>
            <person name="Argimon S."/>
            <person name="Zhang W."/>
            <person name="Yang X."/>
            <person name="Jeffery I.B."/>
            <person name="Cooney J.C."/>
            <person name="Kagawa T.F."/>
            <person name="Liu W."/>
            <person name="Song Y."/>
            <person name="Salvetti E."/>
            <person name="Wrobel A."/>
            <person name="Rasinkangas P."/>
            <person name="Parkhill J."/>
            <person name="Rea M.C."/>
            <person name="O'Sullivan O."/>
            <person name="Ritari J."/>
            <person name="Douillard F.P."/>
            <person name="Paul Ross R."/>
            <person name="Yang R."/>
            <person name="Briner A.E."/>
            <person name="Felis G.E."/>
            <person name="de Vos W.M."/>
            <person name="Barrangou R."/>
            <person name="Klaenhammer T.R."/>
            <person name="Caufield P.W."/>
            <person name="Cui Y."/>
            <person name="Zhang H."/>
            <person name="O'Toole P.W."/>
        </authorList>
    </citation>
    <scope>NUCLEOTIDE SEQUENCE [LARGE SCALE GENOMIC DNA]</scope>
    <source>
        <strain evidence="2 3">DSM 22467</strain>
    </source>
</reference>